<reference evidence="1" key="1">
    <citation type="submission" date="2020-01" db="EMBL/GenBank/DDBJ databases">
        <title>Genome Sequencing of Three Apophysomyces-Like Fungal Strains Confirms a Novel Fungal Genus in the Mucoromycota with divergent Burkholderia-like Endosymbiotic Bacteria.</title>
        <authorList>
            <person name="Stajich J.E."/>
            <person name="Macias A.M."/>
            <person name="Carter-House D."/>
            <person name="Lovett B."/>
            <person name="Kasson L.R."/>
            <person name="Berry K."/>
            <person name="Grigoriev I."/>
            <person name="Chang Y."/>
            <person name="Spatafora J."/>
            <person name="Kasson M.T."/>
        </authorList>
    </citation>
    <scope>NUCLEOTIDE SEQUENCE</scope>
    <source>
        <strain evidence="1">NRRL A-21654</strain>
    </source>
</reference>
<accession>A0A8H7BKF8</accession>
<sequence>MSFEVSPKSINNVRRHKERASYDHESVHKALDDSLVCHVGFCVEDPEGDPEPIPVVIPMVYGRKDNVLYLHGYVSGRLVKHLAQGKRVSITTTEVNGLVLALSAFHHSVNYRSCCVFGRGELVDDPEEKIEALKVITNHLVKGRWDQCRESTKVELQTTKVVKVVIESASVKQSYRDEPEEDKNDYKNEALCQSIWTGIVPMKTVYGTPIPSSINKQPLPDNIRALGEHTQ</sequence>
<dbReference type="InterPro" id="IPR012349">
    <property type="entry name" value="Split_barrel_FMN-bd"/>
</dbReference>
<name>A0A8H7BKF8_9FUNG</name>
<dbReference type="SUPFAM" id="SSF50475">
    <property type="entry name" value="FMN-binding split barrel"/>
    <property type="match status" value="1"/>
</dbReference>
<dbReference type="PANTHER" id="PTHR34071">
    <property type="entry name" value="5-NITROIMIDAZOLE ANTIBIOTICS RESISTANCE PROTEIN, NIMA-FAMILY-RELATED PROTEIN-RELATED"/>
    <property type="match status" value="1"/>
</dbReference>
<comment type="caution">
    <text evidence="1">The sequence shown here is derived from an EMBL/GenBank/DDBJ whole genome shotgun (WGS) entry which is preliminary data.</text>
</comment>
<gene>
    <name evidence="1" type="ORF">EC973_005379</name>
</gene>
<evidence type="ECO:0000313" key="2">
    <source>
        <dbReference type="Proteomes" id="UP000605846"/>
    </source>
</evidence>
<proteinExistence type="predicted"/>
<protein>
    <recommendedName>
        <fullName evidence="3">Flavin-nucleotide-binding protein</fullName>
    </recommendedName>
</protein>
<dbReference type="EMBL" id="JABAYA010000303">
    <property type="protein sequence ID" value="KAF7721132.1"/>
    <property type="molecule type" value="Genomic_DNA"/>
</dbReference>
<dbReference type="Pfam" id="PF12900">
    <property type="entry name" value="Pyridox_ox_2"/>
    <property type="match status" value="1"/>
</dbReference>
<evidence type="ECO:0000313" key="1">
    <source>
        <dbReference type="EMBL" id="KAF7721132.1"/>
    </source>
</evidence>
<dbReference type="Proteomes" id="UP000605846">
    <property type="component" value="Unassembled WGS sequence"/>
</dbReference>
<dbReference type="OrthoDB" id="444432at2759"/>
<evidence type="ECO:0008006" key="3">
    <source>
        <dbReference type="Google" id="ProtNLM"/>
    </source>
</evidence>
<organism evidence="1 2">
    <name type="scientific">Apophysomyces ossiformis</name>
    <dbReference type="NCBI Taxonomy" id="679940"/>
    <lineage>
        <taxon>Eukaryota</taxon>
        <taxon>Fungi</taxon>
        <taxon>Fungi incertae sedis</taxon>
        <taxon>Mucoromycota</taxon>
        <taxon>Mucoromycotina</taxon>
        <taxon>Mucoromycetes</taxon>
        <taxon>Mucorales</taxon>
        <taxon>Mucorineae</taxon>
        <taxon>Mucoraceae</taxon>
        <taxon>Apophysomyces</taxon>
    </lineage>
</organism>
<keyword evidence="2" id="KW-1185">Reference proteome</keyword>
<dbReference type="Gene3D" id="2.30.110.10">
    <property type="entry name" value="Electron Transport, Fmn-binding Protein, Chain A"/>
    <property type="match status" value="1"/>
</dbReference>
<dbReference type="InterPro" id="IPR024747">
    <property type="entry name" value="Pyridox_Oxase-rel"/>
</dbReference>
<dbReference type="PANTHER" id="PTHR34071:SF2">
    <property type="entry name" value="FLAVIN-NUCLEOTIDE-BINDING PROTEIN"/>
    <property type="match status" value="1"/>
</dbReference>
<dbReference type="AlphaFoldDB" id="A0A8H7BKF8"/>